<comment type="caution">
    <text evidence="1">The sequence shown here is derived from an EMBL/GenBank/DDBJ whole genome shotgun (WGS) entry which is preliminary data.</text>
</comment>
<accession>A0ABU7DAB4</accession>
<dbReference type="EMBL" id="JAHUTJ010019632">
    <property type="protein sequence ID" value="MED6272076.1"/>
    <property type="molecule type" value="Genomic_DNA"/>
</dbReference>
<dbReference type="Proteomes" id="UP001352852">
    <property type="component" value="Unassembled WGS sequence"/>
</dbReference>
<name>A0ABU7DAB4_9TELE</name>
<keyword evidence="2" id="KW-1185">Reference proteome</keyword>
<reference evidence="1 2" key="1">
    <citation type="submission" date="2021-06" db="EMBL/GenBank/DDBJ databases">
        <authorList>
            <person name="Palmer J.M."/>
        </authorList>
    </citation>
    <scope>NUCLEOTIDE SEQUENCE [LARGE SCALE GENOMIC DNA]</scope>
    <source>
        <strain evidence="1 2">CL_MEX2019</strain>
        <tissue evidence="1">Muscle</tissue>
    </source>
</reference>
<protein>
    <submittedName>
        <fullName evidence="1">Uncharacterized protein</fullName>
    </submittedName>
</protein>
<organism evidence="1 2">
    <name type="scientific">Characodon lateralis</name>
    <dbReference type="NCBI Taxonomy" id="208331"/>
    <lineage>
        <taxon>Eukaryota</taxon>
        <taxon>Metazoa</taxon>
        <taxon>Chordata</taxon>
        <taxon>Craniata</taxon>
        <taxon>Vertebrata</taxon>
        <taxon>Euteleostomi</taxon>
        <taxon>Actinopterygii</taxon>
        <taxon>Neopterygii</taxon>
        <taxon>Teleostei</taxon>
        <taxon>Neoteleostei</taxon>
        <taxon>Acanthomorphata</taxon>
        <taxon>Ovalentaria</taxon>
        <taxon>Atherinomorphae</taxon>
        <taxon>Cyprinodontiformes</taxon>
        <taxon>Goodeidae</taxon>
        <taxon>Characodon</taxon>
    </lineage>
</organism>
<sequence length="108" mass="12545">MAPHWPTCQLLLNEEKKDVDVHLLPTSLTHTAASHTPHTDLTSVCSGGSKAVTQNIRKLQNPELHPKMFHLQLQDLFLLPVFLPRSHRRSRSESRFRTRIWKRQNGDY</sequence>
<proteinExistence type="predicted"/>
<gene>
    <name evidence="1" type="ORF">CHARACLAT_026614</name>
</gene>
<evidence type="ECO:0000313" key="1">
    <source>
        <dbReference type="EMBL" id="MED6272076.1"/>
    </source>
</evidence>
<evidence type="ECO:0000313" key="2">
    <source>
        <dbReference type="Proteomes" id="UP001352852"/>
    </source>
</evidence>